<evidence type="ECO:0000256" key="2">
    <source>
        <dbReference type="ARBA" id="ARBA00009152"/>
    </source>
</evidence>
<accession>A0A9D5JTL0</accession>
<dbReference type="PANTHER" id="PTHR21039">
    <property type="entry name" value="HISTIDINOL PHOSPHATASE-RELATED"/>
    <property type="match status" value="1"/>
</dbReference>
<dbReference type="EC" id="3.1.3.15" evidence="3 8"/>
<name>A0A9D5JTL0_9BACT</name>
<evidence type="ECO:0000256" key="4">
    <source>
        <dbReference type="ARBA" id="ARBA00022605"/>
    </source>
</evidence>
<evidence type="ECO:0000256" key="5">
    <source>
        <dbReference type="ARBA" id="ARBA00022801"/>
    </source>
</evidence>
<dbReference type="GO" id="GO:0004401">
    <property type="term" value="F:histidinol-phosphatase activity"/>
    <property type="evidence" value="ECO:0007669"/>
    <property type="project" value="UniProtKB-UniRule"/>
</dbReference>
<keyword evidence="4 8" id="KW-0028">Amino-acid biosynthesis</keyword>
<dbReference type="Pfam" id="PF02811">
    <property type="entry name" value="PHP"/>
    <property type="match status" value="1"/>
</dbReference>
<dbReference type="NCBIfam" id="TIGR01856">
    <property type="entry name" value="hisJ_fam"/>
    <property type="match status" value="1"/>
</dbReference>
<dbReference type="PANTHER" id="PTHR21039:SF0">
    <property type="entry name" value="HISTIDINOL-PHOSPHATASE"/>
    <property type="match status" value="1"/>
</dbReference>
<dbReference type="Proteomes" id="UP000649604">
    <property type="component" value="Unassembled WGS sequence"/>
</dbReference>
<organism evidence="10 11">
    <name type="scientific">candidate division KSB3 bacterium</name>
    <dbReference type="NCBI Taxonomy" id="2044937"/>
    <lineage>
        <taxon>Bacteria</taxon>
        <taxon>candidate division KSB3</taxon>
    </lineage>
</organism>
<dbReference type="SUPFAM" id="SSF89550">
    <property type="entry name" value="PHP domain-like"/>
    <property type="match status" value="1"/>
</dbReference>
<feature type="domain" description="PHP" evidence="9">
    <location>
        <begin position="3"/>
        <end position="193"/>
    </location>
</feature>
<gene>
    <name evidence="10" type="ORF">GF339_02435</name>
</gene>
<dbReference type="InterPro" id="IPR010140">
    <property type="entry name" value="Histidinol_P_phosphatase_HisJ"/>
</dbReference>
<evidence type="ECO:0000256" key="7">
    <source>
        <dbReference type="ARBA" id="ARBA00049158"/>
    </source>
</evidence>
<evidence type="ECO:0000256" key="3">
    <source>
        <dbReference type="ARBA" id="ARBA00013085"/>
    </source>
</evidence>
<dbReference type="InterPro" id="IPR004013">
    <property type="entry name" value="PHP_dom"/>
</dbReference>
<dbReference type="GO" id="GO:0000105">
    <property type="term" value="P:L-histidine biosynthetic process"/>
    <property type="evidence" value="ECO:0007669"/>
    <property type="project" value="UniProtKB-UniRule"/>
</dbReference>
<dbReference type="Gene3D" id="3.20.20.140">
    <property type="entry name" value="Metal-dependent hydrolases"/>
    <property type="match status" value="1"/>
</dbReference>
<dbReference type="Pfam" id="PF13263">
    <property type="entry name" value="PHP_C"/>
    <property type="match status" value="1"/>
</dbReference>
<dbReference type="NCBIfam" id="NF005596">
    <property type="entry name" value="PRK07328.1"/>
    <property type="match status" value="1"/>
</dbReference>
<comment type="pathway">
    <text evidence="1 8">Amino-acid biosynthesis; L-histidine biosynthesis; L-histidine from 5-phospho-alpha-D-ribose 1-diphosphate: step 8/9.</text>
</comment>
<comment type="caution">
    <text evidence="10">The sequence shown here is derived from an EMBL/GenBank/DDBJ whole genome shotgun (WGS) entry which is preliminary data.</text>
</comment>
<evidence type="ECO:0000313" key="11">
    <source>
        <dbReference type="Proteomes" id="UP000649604"/>
    </source>
</evidence>
<comment type="catalytic activity">
    <reaction evidence="7 8">
        <text>L-histidinol phosphate + H2O = L-histidinol + phosphate</text>
        <dbReference type="Rhea" id="RHEA:14465"/>
        <dbReference type="ChEBI" id="CHEBI:15377"/>
        <dbReference type="ChEBI" id="CHEBI:43474"/>
        <dbReference type="ChEBI" id="CHEBI:57699"/>
        <dbReference type="ChEBI" id="CHEBI:57980"/>
        <dbReference type="EC" id="3.1.3.15"/>
    </reaction>
</comment>
<evidence type="ECO:0000256" key="6">
    <source>
        <dbReference type="ARBA" id="ARBA00023102"/>
    </source>
</evidence>
<evidence type="ECO:0000256" key="8">
    <source>
        <dbReference type="RuleBase" id="RU366003"/>
    </source>
</evidence>
<proteinExistence type="inferred from homology"/>
<dbReference type="EMBL" id="WJJP01000072">
    <property type="protein sequence ID" value="MBD3323411.1"/>
    <property type="molecule type" value="Genomic_DNA"/>
</dbReference>
<dbReference type="AlphaFoldDB" id="A0A9D5JTL0"/>
<keyword evidence="6 8" id="KW-0368">Histidine biosynthesis</keyword>
<keyword evidence="5 8" id="KW-0378">Hydrolase</keyword>
<comment type="similarity">
    <text evidence="2 8">Belongs to the PHP hydrolase family. HisK subfamily.</text>
</comment>
<dbReference type="GO" id="GO:0005737">
    <property type="term" value="C:cytoplasm"/>
    <property type="evidence" value="ECO:0007669"/>
    <property type="project" value="TreeGrafter"/>
</dbReference>
<evidence type="ECO:0000256" key="1">
    <source>
        <dbReference type="ARBA" id="ARBA00004970"/>
    </source>
</evidence>
<evidence type="ECO:0000259" key="9">
    <source>
        <dbReference type="Pfam" id="PF02811"/>
    </source>
</evidence>
<dbReference type="InterPro" id="IPR016195">
    <property type="entry name" value="Pol/histidinol_Pase-like"/>
</dbReference>
<dbReference type="CDD" id="cd12110">
    <property type="entry name" value="PHP_HisPPase_Hisj_like"/>
    <property type="match status" value="1"/>
</dbReference>
<evidence type="ECO:0000313" key="10">
    <source>
        <dbReference type="EMBL" id="MBD3323411.1"/>
    </source>
</evidence>
<protein>
    <recommendedName>
        <fullName evidence="3 8">Histidinol-phosphatase</fullName>
        <shortName evidence="8">HolPase</shortName>
        <ecNumber evidence="3 8">3.1.3.15</ecNumber>
    </recommendedName>
</protein>
<sequence>MVDYHIHTKLCGHASGEMSDYIVAALAQPLQEIGFADHLPMLKWAKPEYAMAFDQLPLYIKQVQRLQRLTPSLPIKLGIEADYYSPSEESATRDLLVRYPFDYVYGSVHLIDGWAIDDARNLARWKEVGVDTIYERYFAQLRLAAQSGLFDIMAHTDLAKKFQHKPTKDISGIIEETIRTYKASGVAVEINTSGMRKPAQEIYPAPNIIRLLKDYDIPIVFGSDAHRPEEIGKDFSLARTVAKACGHQEIVMFEHRQIVGTYRL</sequence>
<reference evidence="10" key="1">
    <citation type="submission" date="2019-11" db="EMBL/GenBank/DDBJ databases">
        <title>Microbial mats filling the niche in hypersaline microbial mats.</title>
        <authorList>
            <person name="Wong H.L."/>
            <person name="Macleod F.I."/>
            <person name="White R.A. III"/>
            <person name="Burns B.P."/>
        </authorList>
    </citation>
    <scope>NUCLEOTIDE SEQUENCE</scope>
    <source>
        <strain evidence="10">Rbin_158</strain>
    </source>
</reference>